<protein>
    <submittedName>
        <fullName evidence="7">Rod shape-determining protein RodA</fullName>
    </submittedName>
</protein>
<accession>A0A1F6V893</accession>
<reference evidence="7 8" key="1">
    <citation type="journal article" date="2016" name="Nat. Commun.">
        <title>Thousands of microbial genomes shed light on interconnected biogeochemical processes in an aquifer system.</title>
        <authorList>
            <person name="Anantharaman K."/>
            <person name="Brown C.T."/>
            <person name="Hug L.A."/>
            <person name="Sharon I."/>
            <person name="Castelle C.J."/>
            <person name="Probst A.J."/>
            <person name="Thomas B.C."/>
            <person name="Singh A."/>
            <person name="Wilkins M.J."/>
            <person name="Karaoz U."/>
            <person name="Brodie E.L."/>
            <person name="Williams K.H."/>
            <person name="Hubbard S.S."/>
            <person name="Banfield J.F."/>
        </authorList>
    </citation>
    <scope>NUCLEOTIDE SEQUENCE [LARGE SCALE GENOMIC DNA]</scope>
</reference>
<dbReference type="GO" id="GO:0015648">
    <property type="term" value="F:lipid-linked peptidoglycan transporter activity"/>
    <property type="evidence" value="ECO:0007669"/>
    <property type="project" value="TreeGrafter"/>
</dbReference>
<evidence type="ECO:0000256" key="3">
    <source>
        <dbReference type="ARBA" id="ARBA00022960"/>
    </source>
</evidence>
<comment type="subcellular location">
    <subcellularLocation>
        <location evidence="1">Membrane</location>
        <topology evidence="1">Multi-pass membrane protein</topology>
    </subcellularLocation>
</comment>
<evidence type="ECO:0000313" key="8">
    <source>
        <dbReference type="Proteomes" id="UP000178700"/>
    </source>
</evidence>
<feature type="transmembrane region" description="Helical" evidence="6">
    <location>
        <begin position="46"/>
        <end position="68"/>
    </location>
</feature>
<feature type="transmembrane region" description="Helical" evidence="6">
    <location>
        <begin position="139"/>
        <end position="156"/>
    </location>
</feature>
<dbReference type="GO" id="GO:0008360">
    <property type="term" value="P:regulation of cell shape"/>
    <property type="evidence" value="ECO:0007669"/>
    <property type="project" value="UniProtKB-KW"/>
</dbReference>
<feature type="transmembrane region" description="Helical" evidence="6">
    <location>
        <begin position="184"/>
        <end position="206"/>
    </location>
</feature>
<keyword evidence="2 6" id="KW-0812">Transmembrane</keyword>
<feature type="transmembrane region" description="Helical" evidence="6">
    <location>
        <begin position="338"/>
        <end position="359"/>
    </location>
</feature>
<keyword evidence="3" id="KW-0133">Cell shape</keyword>
<dbReference type="InterPro" id="IPR001182">
    <property type="entry name" value="FtsW/RodA"/>
</dbReference>
<keyword evidence="5 6" id="KW-0472">Membrane</keyword>
<feature type="transmembrane region" description="Helical" evidence="6">
    <location>
        <begin position="101"/>
        <end position="127"/>
    </location>
</feature>
<dbReference type="GO" id="GO:0051301">
    <property type="term" value="P:cell division"/>
    <property type="evidence" value="ECO:0007669"/>
    <property type="project" value="InterPro"/>
</dbReference>
<dbReference type="GO" id="GO:0032153">
    <property type="term" value="C:cell division site"/>
    <property type="evidence" value="ECO:0007669"/>
    <property type="project" value="TreeGrafter"/>
</dbReference>
<evidence type="ECO:0000313" key="7">
    <source>
        <dbReference type="EMBL" id="OGI65900.1"/>
    </source>
</evidence>
<dbReference type="EMBL" id="MFTJ01000019">
    <property type="protein sequence ID" value="OGI65900.1"/>
    <property type="molecule type" value="Genomic_DNA"/>
</dbReference>
<keyword evidence="4 6" id="KW-1133">Transmembrane helix</keyword>
<feature type="transmembrane region" description="Helical" evidence="6">
    <location>
        <begin position="75"/>
        <end position="95"/>
    </location>
</feature>
<dbReference type="InterPro" id="IPR011923">
    <property type="entry name" value="RodA/MrdB"/>
</dbReference>
<dbReference type="GO" id="GO:0005886">
    <property type="term" value="C:plasma membrane"/>
    <property type="evidence" value="ECO:0007669"/>
    <property type="project" value="TreeGrafter"/>
</dbReference>
<comment type="caution">
    <text evidence="7">The sequence shown here is derived from an EMBL/GenBank/DDBJ whole genome shotgun (WGS) entry which is preliminary data.</text>
</comment>
<dbReference type="AlphaFoldDB" id="A0A1F6V893"/>
<evidence type="ECO:0000256" key="6">
    <source>
        <dbReference type="SAM" id="Phobius"/>
    </source>
</evidence>
<dbReference type="Proteomes" id="UP000178700">
    <property type="component" value="Unassembled WGS sequence"/>
</dbReference>
<gene>
    <name evidence="7" type="ORF">A2642_00240</name>
</gene>
<sequence length="378" mass="42270">MNTLKKIGNGIDWLLVFFILPIIAAGLVTMKSFTPLENTSEFFNKQVVWILVGFSVFFIFSFIDFSFLKRTDVLVFIYLVTSLILLSLFIFGNVAHGAKSWFSFGFFSFQPVDMMKLVLVLILAKYFSRRHVEIRDIKHIFISGFYAFVPFLLVLLQPDFGSAMVVVFIWLGMVLVSGISKTHLLAVGVSGLLIFAAFWFVIFAPYQKARIINFIHPLADINGTGYNAFQSTVAVGSGEITGKGLGFGTQSRLKFLPQPQADFIFAAYAEEWGFVGSILILMLYGLVVWRILFLATLGAYNFEILFGMGIAIFFMGHILINIGMNLGLLPVTGIPLPFMSYGGSHLLFEFAGLGVLMSMKRYARSAHRDDTKNEFLGV</sequence>
<feature type="transmembrane region" description="Helical" evidence="6">
    <location>
        <begin position="162"/>
        <end position="179"/>
    </location>
</feature>
<evidence type="ECO:0000256" key="4">
    <source>
        <dbReference type="ARBA" id="ARBA00022989"/>
    </source>
</evidence>
<dbReference type="Pfam" id="PF01098">
    <property type="entry name" value="FTSW_RODA_SPOVE"/>
    <property type="match status" value="1"/>
</dbReference>
<organism evidence="7 8">
    <name type="scientific">Candidatus Nomurabacteria bacterium RIFCSPHIGHO2_01_FULL_39_10</name>
    <dbReference type="NCBI Taxonomy" id="1801733"/>
    <lineage>
        <taxon>Bacteria</taxon>
        <taxon>Candidatus Nomuraibacteriota</taxon>
    </lineage>
</organism>
<evidence type="ECO:0000256" key="2">
    <source>
        <dbReference type="ARBA" id="ARBA00022692"/>
    </source>
</evidence>
<name>A0A1F6V893_9BACT</name>
<proteinExistence type="predicted"/>
<dbReference type="PANTHER" id="PTHR30474">
    <property type="entry name" value="CELL CYCLE PROTEIN"/>
    <property type="match status" value="1"/>
</dbReference>
<feature type="transmembrane region" description="Helical" evidence="6">
    <location>
        <begin position="304"/>
        <end position="326"/>
    </location>
</feature>
<feature type="transmembrane region" description="Helical" evidence="6">
    <location>
        <begin position="272"/>
        <end position="292"/>
    </location>
</feature>
<dbReference type="NCBIfam" id="TIGR02210">
    <property type="entry name" value="rodA_shape"/>
    <property type="match status" value="1"/>
</dbReference>
<dbReference type="PANTHER" id="PTHR30474:SF1">
    <property type="entry name" value="PEPTIDOGLYCAN GLYCOSYLTRANSFERASE MRDB"/>
    <property type="match status" value="1"/>
</dbReference>
<evidence type="ECO:0000256" key="5">
    <source>
        <dbReference type="ARBA" id="ARBA00023136"/>
    </source>
</evidence>
<feature type="transmembrane region" description="Helical" evidence="6">
    <location>
        <begin position="12"/>
        <end position="34"/>
    </location>
</feature>
<evidence type="ECO:0000256" key="1">
    <source>
        <dbReference type="ARBA" id="ARBA00004141"/>
    </source>
</evidence>